<keyword evidence="8" id="KW-1015">Disulfide bond</keyword>
<sequence length="296" mass="32820">MCKTTVMTIISRPKISTYFLKGCDISGKTNHSISHLLGHRLVFLAEEFCETDMCNSDVPKEIPRVTDMIRVRGHNENLQNCYSCAAADNTCNNSSLKPMRCFWPQDKCIDITSLTDPEEFPKDQERIKGCGQLSHCQDTLGFQNHRSFYMVKCCNSSWCNNDVQDYKWASLPLNGLTCHSCEGDTTQGCAPDNITTVQCRGPMTKCLEASGIHGISGKYAVVKGCASPSWCDSPYTSIYKNLGSVETHCCTGDLCNSLIIDGQLKPSPRSQASHFTLAHHTIMSTSLLLFIVFLLS</sequence>
<dbReference type="CDD" id="cd23557">
    <property type="entry name" value="TFP_LU_ECD_uPAR_rpt2"/>
    <property type="match status" value="1"/>
</dbReference>
<organism evidence="12 13">
    <name type="scientific">Laticauda laticaudata</name>
    <name type="common">Blue-ringed sea krait</name>
    <name type="synonym">Blue-lipped sea krait</name>
    <dbReference type="NCBI Taxonomy" id="8630"/>
    <lineage>
        <taxon>Eukaryota</taxon>
        <taxon>Metazoa</taxon>
        <taxon>Chordata</taxon>
        <taxon>Craniata</taxon>
        <taxon>Vertebrata</taxon>
        <taxon>Euteleostomi</taxon>
        <taxon>Lepidosauria</taxon>
        <taxon>Squamata</taxon>
        <taxon>Bifurcata</taxon>
        <taxon>Unidentata</taxon>
        <taxon>Episquamata</taxon>
        <taxon>Toxicofera</taxon>
        <taxon>Serpentes</taxon>
        <taxon>Colubroidea</taxon>
        <taxon>Elapidae</taxon>
        <taxon>Laticaudinae</taxon>
        <taxon>Laticauda</taxon>
    </lineage>
</organism>
<evidence type="ECO:0000256" key="5">
    <source>
        <dbReference type="ARBA" id="ARBA00022622"/>
    </source>
</evidence>
<evidence type="ECO:0000259" key="11">
    <source>
        <dbReference type="SMART" id="SM00134"/>
    </source>
</evidence>
<dbReference type="FunFam" id="2.10.60.10:FF:000015">
    <property type="entry name" value="Urokinase plasminogen activator surface receptor"/>
    <property type="match status" value="1"/>
</dbReference>
<evidence type="ECO:0000256" key="8">
    <source>
        <dbReference type="ARBA" id="ARBA00023157"/>
    </source>
</evidence>
<keyword evidence="5" id="KW-0336">GPI-anchor</keyword>
<dbReference type="Gene3D" id="2.10.60.10">
    <property type="entry name" value="CD59"/>
    <property type="match status" value="3"/>
</dbReference>
<dbReference type="SMART" id="SM00134">
    <property type="entry name" value="LU"/>
    <property type="match status" value="2"/>
</dbReference>
<reference evidence="12" key="2">
    <citation type="submission" date="2025-09" db="UniProtKB">
        <authorList>
            <consortium name="Ensembl"/>
        </authorList>
    </citation>
    <scope>IDENTIFICATION</scope>
</reference>
<dbReference type="GeneTree" id="ENSGT00940000153599"/>
<evidence type="ECO:0000256" key="4">
    <source>
        <dbReference type="ARBA" id="ARBA00022525"/>
    </source>
</evidence>
<dbReference type="Proteomes" id="UP000694406">
    <property type="component" value="Unplaced"/>
</dbReference>
<keyword evidence="13" id="KW-1185">Reference proteome</keyword>
<dbReference type="CDD" id="cd23556">
    <property type="entry name" value="TFP_LU_ECD_uPAR_rpt1"/>
    <property type="match status" value="1"/>
</dbReference>
<evidence type="ECO:0000256" key="2">
    <source>
        <dbReference type="ARBA" id="ARBA00004613"/>
    </source>
</evidence>
<dbReference type="AlphaFoldDB" id="A0A8C5SCC3"/>
<comment type="subcellular location">
    <subcellularLocation>
        <location evidence="1">Cell membrane</location>
        <topology evidence="1">Lipid-anchor</topology>
        <topology evidence="1">GPI-anchor</topology>
    </subcellularLocation>
    <subcellularLocation>
        <location evidence="2">Secreted</location>
    </subcellularLocation>
</comment>
<evidence type="ECO:0000313" key="12">
    <source>
        <dbReference type="Ensembl" id="ENSLLTP00000015900.1"/>
    </source>
</evidence>
<dbReference type="Ensembl" id="ENSLLTT00000016512.1">
    <property type="protein sequence ID" value="ENSLLTP00000015900.1"/>
    <property type="gene ID" value="ENSLLTG00000012170.1"/>
</dbReference>
<keyword evidence="10" id="KW-0449">Lipoprotein</keyword>
<dbReference type="FunFam" id="2.10.60.10:FF:000019">
    <property type="entry name" value="Urokinase plasminogen activator surface receptor"/>
    <property type="match status" value="1"/>
</dbReference>
<dbReference type="InterPro" id="IPR016054">
    <property type="entry name" value="LY6_UPA_recep-like"/>
</dbReference>
<keyword evidence="9" id="KW-0325">Glycoprotein</keyword>
<keyword evidence="4" id="KW-0964">Secreted</keyword>
<dbReference type="GO" id="GO:0005886">
    <property type="term" value="C:plasma membrane"/>
    <property type="evidence" value="ECO:0007669"/>
    <property type="project" value="UniProtKB-SubCell"/>
</dbReference>
<feature type="domain" description="UPAR/Ly6" evidence="11">
    <location>
        <begin position="176"/>
        <end position="265"/>
    </location>
</feature>
<evidence type="ECO:0000256" key="1">
    <source>
        <dbReference type="ARBA" id="ARBA00004609"/>
    </source>
</evidence>
<evidence type="ECO:0000313" key="13">
    <source>
        <dbReference type="Proteomes" id="UP000694406"/>
    </source>
</evidence>
<reference evidence="12" key="1">
    <citation type="submission" date="2025-08" db="UniProtKB">
        <authorList>
            <consortium name="Ensembl"/>
        </authorList>
    </citation>
    <scope>IDENTIFICATION</scope>
</reference>
<proteinExistence type="predicted"/>
<evidence type="ECO:0000256" key="7">
    <source>
        <dbReference type="ARBA" id="ARBA00023136"/>
    </source>
</evidence>
<dbReference type="SUPFAM" id="SSF57302">
    <property type="entry name" value="Snake toxin-like"/>
    <property type="match status" value="3"/>
</dbReference>
<evidence type="ECO:0000256" key="9">
    <source>
        <dbReference type="ARBA" id="ARBA00023180"/>
    </source>
</evidence>
<dbReference type="GO" id="GO:0098552">
    <property type="term" value="C:side of membrane"/>
    <property type="evidence" value="ECO:0007669"/>
    <property type="project" value="UniProtKB-KW"/>
</dbReference>
<evidence type="ECO:0000256" key="10">
    <source>
        <dbReference type="ARBA" id="ARBA00023288"/>
    </source>
</evidence>
<dbReference type="InterPro" id="IPR045860">
    <property type="entry name" value="Snake_toxin-like_sf"/>
</dbReference>
<name>A0A8C5SCC3_LATLA</name>
<dbReference type="GO" id="GO:0005576">
    <property type="term" value="C:extracellular region"/>
    <property type="evidence" value="ECO:0007669"/>
    <property type="project" value="UniProtKB-SubCell"/>
</dbReference>
<evidence type="ECO:0000256" key="6">
    <source>
        <dbReference type="ARBA" id="ARBA00022729"/>
    </source>
</evidence>
<keyword evidence="3" id="KW-1003">Cell membrane</keyword>
<keyword evidence="7" id="KW-0472">Membrane</keyword>
<dbReference type="CDD" id="cd23558">
    <property type="entry name" value="TFP_LU_ECD_uPAR_rpt3"/>
    <property type="match status" value="1"/>
</dbReference>
<keyword evidence="6" id="KW-0732">Signal</keyword>
<protein>
    <recommendedName>
        <fullName evidence="11">UPAR/Ly6 domain-containing protein</fullName>
    </recommendedName>
</protein>
<dbReference type="Pfam" id="PF00021">
    <property type="entry name" value="UPAR_LY6"/>
    <property type="match status" value="3"/>
</dbReference>
<accession>A0A8C5SCC3</accession>
<feature type="domain" description="UPAR/Ly6" evidence="11">
    <location>
        <begin position="78"/>
        <end position="174"/>
    </location>
</feature>
<dbReference type="PANTHER" id="PTHR10624">
    <property type="entry name" value="UROKINASE PLASMINOGEN ACTIVATOR SURFACE RECEPTOR-RELATED"/>
    <property type="match status" value="1"/>
</dbReference>
<evidence type="ECO:0000256" key="3">
    <source>
        <dbReference type="ARBA" id="ARBA00022475"/>
    </source>
</evidence>
<dbReference type="PANTHER" id="PTHR10624:SF6">
    <property type="entry name" value="UROKINASE PLASMINOGEN ACTIVATOR SURFACE RECEPTOR"/>
    <property type="match status" value="1"/>
</dbReference>